<dbReference type="GO" id="GO:0005829">
    <property type="term" value="C:cytosol"/>
    <property type="evidence" value="ECO:0007669"/>
    <property type="project" value="TreeGrafter"/>
</dbReference>
<dbReference type="GO" id="GO:0070930">
    <property type="term" value="P:trans-translation-dependent protein tagging"/>
    <property type="evidence" value="ECO:0007669"/>
    <property type="project" value="TreeGrafter"/>
</dbReference>
<dbReference type="InterPro" id="IPR020081">
    <property type="entry name" value="SsrA-bd_prot_CS"/>
</dbReference>
<sequence>MAADYIKLIATNKKARHNYHIDEEYEAGMVLVGSEVKAIREGRVSFQDAYADIKRGEVFLRQLHISPYKFAYNDNHEPLRTRKLLLHKREISKLIGKIKERGYTLVPLKIYFKNDKIKVLLGLGKGKKLYDKRQDIKERDVKRDLDRERKKYST</sequence>
<dbReference type="Gene3D" id="2.40.280.10">
    <property type="match status" value="1"/>
</dbReference>
<dbReference type="InterPro" id="IPR023620">
    <property type="entry name" value="SmpB"/>
</dbReference>
<dbReference type="PROSITE" id="PS01317">
    <property type="entry name" value="SSRP"/>
    <property type="match status" value="1"/>
</dbReference>
<dbReference type="AlphaFoldDB" id="A0A931CWW3"/>
<dbReference type="NCBIfam" id="NF003843">
    <property type="entry name" value="PRK05422.1"/>
    <property type="match status" value="1"/>
</dbReference>
<name>A0A931CWW3_9BACT</name>
<dbReference type="SUPFAM" id="SSF74982">
    <property type="entry name" value="Small protein B (SmpB)"/>
    <property type="match status" value="1"/>
</dbReference>
<dbReference type="EMBL" id="JACCQK010000136">
    <property type="protein sequence ID" value="MBG0778889.1"/>
    <property type="molecule type" value="Genomic_DNA"/>
</dbReference>
<protein>
    <recommendedName>
        <fullName evidence="3">SsrA-binding protein</fullName>
    </recommendedName>
    <alternativeName>
        <fullName evidence="3">Small protein B</fullName>
    </alternativeName>
</protein>
<dbReference type="PANTHER" id="PTHR30308:SF2">
    <property type="entry name" value="SSRA-BINDING PROTEIN"/>
    <property type="match status" value="1"/>
</dbReference>
<comment type="function">
    <text evidence="3">Required for rescue of stalled ribosomes mediated by trans-translation. Binds to transfer-messenger RNA (tmRNA), required for stable association of tmRNA with ribosomes. tmRNA and SmpB together mimic tRNA shape, replacing the anticodon stem-loop with SmpB. tmRNA is encoded by the ssrA gene; the 2 termini fold to resemble tRNA(Ala) and it encodes a 'tag peptide', a short internal open reading frame. During trans-translation Ala-aminoacylated tmRNA acts like a tRNA, entering the A-site of stalled ribosomes, displacing the stalled mRNA. The ribosome then switches to translate the ORF on the tmRNA; the nascent peptide is terminated with the 'tag peptide' encoded by the tmRNA and targeted for degradation. The ribosome is freed to recommence translation, which seems to be the essential function of trans-translation.</text>
</comment>
<dbReference type="NCBIfam" id="TIGR00086">
    <property type="entry name" value="smpB"/>
    <property type="match status" value="1"/>
</dbReference>
<evidence type="ECO:0000256" key="3">
    <source>
        <dbReference type="HAMAP-Rule" id="MF_00023"/>
    </source>
</evidence>
<dbReference type="GO" id="GO:0003723">
    <property type="term" value="F:RNA binding"/>
    <property type="evidence" value="ECO:0007669"/>
    <property type="project" value="UniProtKB-UniRule"/>
</dbReference>
<dbReference type="GO" id="GO:0070929">
    <property type="term" value="P:trans-translation"/>
    <property type="evidence" value="ECO:0007669"/>
    <property type="project" value="UniProtKB-UniRule"/>
</dbReference>
<comment type="similarity">
    <text evidence="3">Belongs to the SmpB family.</text>
</comment>
<dbReference type="HAMAP" id="MF_00023">
    <property type="entry name" value="SmpB"/>
    <property type="match status" value="1"/>
</dbReference>
<evidence type="ECO:0000256" key="1">
    <source>
        <dbReference type="ARBA" id="ARBA00022490"/>
    </source>
</evidence>
<organism evidence="4 5">
    <name type="scientific">Desulfotignum balticum</name>
    <dbReference type="NCBI Taxonomy" id="115781"/>
    <lineage>
        <taxon>Bacteria</taxon>
        <taxon>Pseudomonadati</taxon>
        <taxon>Thermodesulfobacteriota</taxon>
        <taxon>Desulfobacteria</taxon>
        <taxon>Desulfobacterales</taxon>
        <taxon>Desulfobacteraceae</taxon>
        <taxon>Desulfotignum</taxon>
    </lineage>
</organism>
<dbReference type="CDD" id="cd09294">
    <property type="entry name" value="SmpB"/>
    <property type="match status" value="1"/>
</dbReference>
<dbReference type="Pfam" id="PF01668">
    <property type="entry name" value="SmpB"/>
    <property type="match status" value="1"/>
</dbReference>
<proteinExistence type="inferred from homology"/>
<evidence type="ECO:0000313" key="5">
    <source>
        <dbReference type="Proteomes" id="UP000706172"/>
    </source>
</evidence>
<evidence type="ECO:0000256" key="2">
    <source>
        <dbReference type="ARBA" id="ARBA00022884"/>
    </source>
</evidence>
<gene>
    <name evidence="3 4" type="primary">smpB</name>
    <name evidence="4" type="ORF">H0S81_03055</name>
</gene>
<dbReference type="InterPro" id="IPR000037">
    <property type="entry name" value="SsrA-bd_prot"/>
</dbReference>
<keyword evidence="2 3" id="KW-0694">RNA-binding</keyword>
<dbReference type="Proteomes" id="UP000706172">
    <property type="component" value="Unassembled WGS sequence"/>
</dbReference>
<comment type="caution">
    <text evidence="4">The sequence shown here is derived from an EMBL/GenBank/DDBJ whole genome shotgun (WGS) entry which is preliminary data.</text>
</comment>
<comment type="subcellular location">
    <subcellularLocation>
        <location evidence="3">Cytoplasm</location>
    </subcellularLocation>
    <text evidence="3">The tmRNA-SmpB complex associates with stalled 70S ribosomes.</text>
</comment>
<dbReference type="PANTHER" id="PTHR30308">
    <property type="entry name" value="TMRNA-BINDING COMPONENT OF TRANS-TRANSLATION TAGGING COMPLEX"/>
    <property type="match status" value="1"/>
</dbReference>
<keyword evidence="1 3" id="KW-0963">Cytoplasm</keyword>
<accession>A0A931CWW3</accession>
<reference evidence="4" key="1">
    <citation type="submission" date="2020-07" db="EMBL/GenBank/DDBJ databases">
        <title>Severe corrosion of carbon steel in oil field produced water can be linked to methanogenic archaea containing a special type of NiFe hydrogenase.</title>
        <authorList>
            <person name="Lahme S."/>
            <person name="Mand J."/>
            <person name="Longwell J."/>
            <person name="Smith R."/>
            <person name="Enning D."/>
        </authorList>
    </citation>
    <scope>NUCLEOTIDE SEQUENCE</scope>
    <source>
        <strain evidence="4">MIC098Bin6</strain>
    </source>
</reference>
<evidence type="ECO:0000313" key="4">
    <source>
        <dbReference type="EMBL" id="MBG0778889.1"/>
    </source>
</evidence>